<dbReference type="PANTHER" id="PTHR11080:SF2">
    <property type="entry name" value="LD05707P"/>
    <property type="match status" value="1"/>
</dbReference>
<proteinExistence type="inferred from homology"/>
<organism evidence="3 4">
    <name type="scientific">Silvimonas terrae</name>
    <dbReference type="NCBI Taxonomy" id="300266"/>
    <lineage>
        <taxon>Bacteria</taxon>
        <taxon>Pseudomonadati</taxon>
        <taxon>Pseudomonadota</taxon>
        <taxon>Betaproteobacteria</taxon>
        <taxon>Neisseriales</taxon>
        <taxon>Chitinibacteraceae</taxon>
        <taxon>Silvimonas</taxon>
    </lineage>
</organism>
<evidence type="ECO:0000256" key="2">
    <source>
        <dbReference type="ARBA" id="ARBA00022801"/>
    </source>
</evidence>
<comment type="similarity">
    <text evidence="1">Belongs to the isochorismatase family.</text>
</comment>
<dbReference type="Gene3D" id="3.40.50.850">
    <property type="entry name" value="Isochorismatase-like"/>
    <property type="match status" value="1"/>
</dbReference>
<dbReference type="InterPro" id="IPR052347">
    <property type="entry name" value="Isochorismatase_Nicotinamidase"/>
</dbReference>
<comment type="caution">
    <text evidence="3">The sequence shown here is derived from an EMBL/GenBank/DDBJ whole genome shotgun (WGS) entry which is preliminary data.</text>
</comment>
<protein>
    <submittedName>
        <fullName evidence="3">Nicotinamidase-related amidase</fullName>
    </submittedName>
</protein>
<dbReference type="GO" id="GO:0016787">
    <property type="term" value="F:hydrolase activity"/>
    <property type="evidence" value="ECO:0007669"/>
    <property type="project" value="UniProtKB-KW"/>
</dbReference>
<evidence type="ECO:0000313" key="3">
    <source>
        <dbReference type="EMBL" id="MBB5193372.1"/>
    </source>
</evidence>
<evidence type="ECO:0000313" key="4">
    <source>
        <dbReference type="Proteomes" id="UP000543030"/>
    </source>
</evidence>
<dbReference type="Proteomes" id="UP000543030">
    <property type="component" value="Unassembled WGS sequence"/>
</dbReference>
<keyword evidence="4" id="KW-1185">Reference proteome</keyword>
<name>A0A840RMF3_9NEIS</name>
<reference evidence="3 4" key="1">
    <citation type="submission" date="2020-08" db="EMBL/GenBank/DDBJ databases">
        <title>Genomic Encyclopedia of Type Strains, Phase IV (KMG-IV): sequencing the most valuable type-strain genomes for metagenomic binning, comparative biology and taxonomic classification.</title>
        <authorList>
            <person name="Goeker M."/>
        </authorList>
    </citation>
    <scope>NUCLEOTIDE SEQUENCE [LARGE SCALE GENOMIC DNA]</scope>
    <source>
        <strain evidence="3 4">DSM 18233</strain>
    </source>
</reference>
<dbReference type="AlphaFoldDB" id="A0A840RMF3"/>
<dbReference type="SUPFAM" id="SSF52499">
    <property type="entry name" value="Isochorismatase-like hydrolases"/>
    <property type="match status" value="1"/>
</dbReference>
<accession>A0A840RMF3</accession>
<dbReference type="RefSeq" id="WP_184103010.1">
    <property type="nucleotide sequence ID" value="NZ_JACHHN010000010.1"/>
</dbReference>
<evidence type="ECO:0000256" key="1">
    <source>
        <dbReference type="ARBA" id="ARBA00006336"/>
    </source>
</evidence>
<dbReference type="EMBL" id="JACHHN010000010">
    <property type="protein sequence ID" value="MBB5193372.1"/>
    <property type="molecule type" value="Genomic_DNA"/>
</dbReference>
<dbReference type="PANTHER" id="PTHR11080">
    <property type="entry name" value="PYRAZINAMIDASE/NICOTINAMIDASE"/>
    <property type="match status" value="1"/>
</dbReference>
<dbReference type="InterPro" id="IPR036380">
    <property type="entry name" value="Isochorismatase-like_sf"/>
</dbReference>
<gene>
    <name evidence="3" type="ORF">HNQ50_004126</name>
</gene>
<keyword evidence="2" id="KW-0378">Hydrolase</keyword>
<sequence length="271" mass="29840">MTALVPAATQLLLIDPQNDFCDIPGAALPVPGANADLQRVADLLARHGQRFDAIHVTLDSHRPIDIAHPAWWQDASGQMPTPFTLITVEDVTRGRWQTRDPARQQSSLDYVRELARRGHYQLLVWPEHCLIGSWGHNVHAALFAALNQWSREQVRPVHYQIKGLNAGTEHYSAIEAEVPDPADPHTLPDQNWIARLRSADTIVIAGEALSHCVAGTVRDLASQLGDAHVHKLLLLTDCCSAVSGFEEAGSAFIQELVARGMRTAQSDRLFA</sequence>